<dbReference type="CDD" id="cd10747">
    <property type="entry name" value="DnaJ_C"/>
    <property type="match status" value="1"/>
</dbReference>
<dbReference type="EMBL" id="FNZZ01000002">
    <property type="protein sequence ID" value="SEL04764.1"/>
    <property type="molecule type" value="Genomic_DNA"/>
</dbReference>
<dbReference type="PANTHER" id="PTHR43096">
    <property type="entry name" value="DNAJ HOMOLOG 1, MITOCHONDRIAL-RELATED"/>
    <property type="match status" value="1"/>
</dbReference>
<proteinExistence type="predicted"/>
<evidence type="ECO:0000256" key="1">
    <source>
        <dbReference type="ARBA" id="ARBA00023186"/>
    </source>
</evidence>
<dbReference type="Pfam" id="PF01556">
    <property type="entry name" value="DnaJ_C"/>
    <property type="match status" value="1"/>
</dbReference>
<keyword evidence="1" id="KW-0143">Chaperone</keyword>
<dbReference type="SUPFAM" id="SSF46565">
    <property type="entry name" value="Chaperone J-domain"/>
    <property type="match status" value="1"/>
</dbReference>
<feature type="domain" description="J" evidence="3">
    <location>
        <begin position="3"/>
        <end position="68"/>
    </location>
</feature>
<dbReference type="PANTHER" id="PTHR43096:SF52">
    <property type="entry name" value="DNAJ HOMOLOG 1, MITOCHONDRIAL-RELATED"/>
    <property type="match status" value="1"/>
</dbReference>
<evidence type="ECO:0000313" key="4">
    <source>
        <dbReference type="EMBL" id="SEL04764.1"/>
    </source>
</evidence>
<dbReference type="InterPro" id="IPR018253">
    <property type="entry name" value="DnaJ_domain_CS"/>
</dbReference>
<dbReference type="PROSITE" id="PS00636">
    <property type="entry name" value="DNAJ_1"/>
    <property type="match status" value="1"/>
</dbReference>
<dbReference type="PROSITE" id="PS50076">
    <property type="entry name" value="DNAJ_2"/>
    <property type="match status" value="1"/>
</dbReference>
<dbReference type="InterPro" id="IPR001623">
    <property type="entry name" value="DnaJ_domain"/>
</dbReference>
<dbReference type="GO" id="GO:0042026">
    <property type="term" value="P:protein refolding"/>
    <property type="evidence" value="ECO:0007669"/>
    <property type="project" value="TreeGrafter"/>
</dbReference>
<sequence>MADPYQTLGVARGASEADIKKAYRKLAKELHPDRNKDNPKASERFSQVTSAYDLLTDKDKRARFDRGEIDGDGNPAAPFGFGGGGMGGGPRPGGMGGGFQGQQFDFGGEGADMSDIFEGLFGGRQAGGGGFASGFGRRQQAPRAKGANVQYRLRVPFVDAAALAAQRITLGDGKTIDLKLPAGVEDGTQMRLTGKGEPGPGGAGDAIVTIEVVPHRFFTRDGDDVRLDLPITLLEAVLGGAVKAPTVEKPVMLTIAPGATSGKTLRLKGKGFHKKGGGRGDQLVTLMVDVPADDAALKAFIADWSPEDRNPREAMGV</sequence>
<dbReference type="InterPro" id="IPR002939">
    <property type="entry name" value="DnaJ_C"/>
</dbReference>
<organism evidence="4 5">
    <name type="scientific">Sphingomonas palmae</name>
    <dbReference type="NCBI Taxonomy" id="1855283"/>
    <lineage>
        <taxon>Bacteria</taxon>
        <taxon>Pseudomonadati</taxon>
        <taxon>Pseudomonadota</taxon>
        <taxon>Alphaproteobacteria</taxon>
        <taxon>Sphingomonadales</taxon>
        <taxon>Sphingomonadaceae</taxon>
        <taxon>Sphingomonas</taxon>
    </lineage>
</organism>
<dbReference type="AlphaFoldDB" id="A0A1H7M0Q2"/>
<gene>
    <name evidence="4" type="ORF">SAMN05216382_1355</name>
</gene>
<dbReference type="Gene3D" id="2.60.260.20">
    <property type="entry name" value="Urease metallochaperone UreE, N-terminal domain"/>
    <property type="match status" value="2"/>
</dbReference>
<dbReference type="Proteomes" id="UP000199214">
    <property type="component" value="Unassembled WGS sequence"/>
</dbReference>
<protein>
    <submittedName>
        <fullName evidence="4">DnaJ-class molecular chaperone with C-terminal Zn finger domain</fullName>
    </submittedName>
</protein>
<dbReference type="RefSeq" id="WP_093004563.1">
    <property type="nucleotide sequence ID" value="NZ_FNZZ01000002.1"/>
</dbReference>
<dbReference type="GO" id="GO:0005737">
    <property type="term" value="C:cytoplasm"/>
    <property type="evidence" value="ECO:0007669"/>
    <property type="project" value="TreeGrafter"/>
</dbReference>
<dbReference type="PRINTS" id="PR00625">
    <property type="entry name" value="JDOMAIN"/>
</dbReference>
<dbReference type="OrthoDB" id="9779889at2"/>
<dbReference type="InterPro" id="IPR036869">
    <property type="entry name" value="J_dom_sf"/>
</dbReference>
<dbReference type="STRING" id="1855283.SAMN05216382_1355"/>
<dbReference type="SUPFAM" id="SSF49493">
    <property type="entry name" value="HSP40/DnaJ peptide-binding domain"/>
    <property type="match status" value="2"/>
</dbReference>
<accession>A0A1H7M0Q2</accession>
<dbReference type="CDD" id="cd06257">
    <property type="entry name" value="DnaJ"/>
    <property type="match status" value="1"/>
</dbReference>
<name>A0A1H7M0Q2_9SPHN</name>
<feature type="region of interest" description="Disordered" evidence="2">
    <location>
        <begin position="28"/>
        <end position="49"/>
    </location>
</feature>
<feature type="compositionally biased region" description="Basic and acidic residues" evidence="2">
    <location>
        <begin position="28"/>
        <end position="43"/>
    </location>
</feature>
<dbReference type="Gene3D" id="1.10.287.110">
    <property type="entry name" value="DnaJ domain"/>
    <property type="match status" value="1"/>
</dbReference>
<evidence type="ECO:0000313" key="5">
    <source>
        <dbReference type="Proteomes" id="UP000199214"/>
    </source>
</evidence>
<keyword evidence="5" id="KW-1185">Reference proteome</keyword>
<evidence type="ECO:0000259" key="3">
    <source>
        <dbReference type="PROSITE" id="PS50076"/>
    </source>
</evidence>
<evidence type="ECO:0000256" key="2">
    <source>
        <dbReference type="SAM" id="MobiDB-lite"/>
    </source>
</evidence>
<dbReference type="GO" id="GO:0051082">
    <property type="term" value="F:unfolded protein binding"/>
    <property type="evidence" value="ECO:0007669"/>
    <property type="project" value="InterPro"/>
</dbReference>
<dbReference type="Pfam" id="PF00226">
    <property type="entry name" value="DnaJ"/>
    <property type="match status" value="1"/>
</dbReference>
<reference evidence="5" key="1">
    <citation type="submission" date="2016-10" db="EMBL/GenBank/DDBJ databases">
        <authorList>
            <person name="Varghese N."/>
            <person name="Submissions S."/>
        </authorList>
    </citation>
    <scope>NUCLEOTIDE SEQUENCE [LARGE SCALE GENOMIC DNA]</scope>
    <source>
        <strain evidence="5">JS21-1</strain>
    </source>
</reference>
<dbReference type="SMART" id="SM00271">
    <property type="entry name" value="DnaJ"/>
    <property type="match status" value="1"/>
</dbReference>
<dbReference type="InterPro" id="IPR008971">
    <property type="entry name" value="HSP40/DnaJ_pept-bd"/>
</dbReference>